<dbReference type="Proteomes" id="UP000823660">
    <property type="component" value="Unassembled WGS sequence"/>
</dbReference>
<dbReference type="SUPFAM" id="SSF46609">
    <property type="entry name" value="Fe,Mn superoxide dismutase (SOD), N-terminal domain"/>
    <property type="match status" value="1"/>
</dbReference>
<dbReference type="InterPro" id="IPR019832">
    <property type="entry name" value="Mn/Fe_SOD_C"/>
</dbReference>
<dbReference type="EMBL" id="JADIMH010000012">
    <property type="protein sequence ID" value="MBO8466570.1"/>
    <property type="molecule type" value="Genomic_DNA"/>
</dbReference>
<dbReference type="InterPro" id="IPR036314">
    <property type="entry name" value="SOD_C_sf"/>
</dbReference>
<dbReference type="InterPro" id="IPR001189">
    <property type="entry name" value="Mn/Fe_SOD"/>
</dbReference>
<dbReference type="Pfam" id="PF02777">
    <property type="entry name" value="Sod_Fe_C"/>
    <property type="match status" value="1"/>
</dbReference>
<comment type="caution">
    <text evidence="10">The sequence shown here is derived from an EMBL/GenBank/DDBJ whole genome shotgun (WGS) entry which is preliminary data.</text>
</comment>
<feature type="binding site" evidence="6">
    <location>
        <position position="156"/>
    </location>
    <ligand>
        <name>Mn(2+)</name>
        <dbReference type="ChEBI" id="CHEBI:29035"/>
    </ligand>
</feature>
<feature type="binding site" evidence="6">
    <location>
        <position position="160"/>
    </location>
    <ligand>
        <name>Mn(2+)</name>
        <dbReference type="ChEBI" id="CHEBI:29035"/>
    </ligand>
</feature>
<evidence type="ECO:0000256" key="5">
    <source>
        <dbReference type="ARBA" id="ARBA00049204"/>
    </source>
</evidence>
<evidence type="ECO:0000256" key="3">
    <source>
        <dbReference type="ARBA" id="ARBA00023002"/>
    </source>
</evidence>
<dbReference type="Gene3D" id="1.10.287.990">
    <property type="entry name" value="Fe,Mn superoxide dismutase (SOD) domain"/>
    <property type="match status" value="1"/>
</dbReference>
<reference evidence="10" key="2">
    <citation type="journal article" date="2021" name="PeerJ">
        <title>Extensive microbial diversity within the chicken gut microbiome revealed by metagenomics and culture.</title>
        <authorList>
            <person name="Gilroy R."/>
            <person name="Ravi A."/>
            <person name="Getino M."/>
            <person name="Pursley I."/>
            <person name="Horton D.L."/>
            <person name="Alikhan N.F."/>
            <person name="Baker D."/>
            <person name="Gharbi K."/>
            <person name="Hall N."/>
            <person name="Watson M."/>
            <person name="Adriaenssens E.M."/>
            <person name="Foster-Nyarko E."/>
            <person name="Jarju S."/>
            <person name="Secka A."/>
            <person name="Antonio M."/>
            <person name="Oren A."/>
            <person name="Chaudhuri R.R."/>
            <person name="La Ragione R."/>
            <person name="Hildebrand F."/>
            <person name="Pallen M.J."/>
        </authorList>
    </citation>
    <scope>NUCLEOTIDE SEQUENCE</scope>
    <source>
        <strain evidence="10">B1-15692</strain>
    </source>
</reference>
<feature type="binding site" evidence="6">
    <location>
        <position position="74"/>
    </location>
    <ligand>
        <name>Mn(2+)</name>
        <dbReference type="ChEBI" id="CHEBI:29035"/>
    </ligand>
</feature>
<evidence type="ECO:0000256" key="2">
    <source>
        <dbReference type="ARBA" id="ARBA00022723"/>
    </source>
</evidence>
<dbReference type="FunFam" id="3.55.40.20:FF:000001">
    <property type="entry name" value="Superoxide dismutase"/>
    <property type="match status" value="1"/>
</dbReference>
<dbReference type="PANTHER" id="PTHR42769">
    <property type="entry name" value="SUPEROXIDE DISMUTASE"/>
    <property type="match status" value="1"/>
</dbReference>
<dbReference type="Gene3D" id="3.55.40.20">
    <property type="entry name" value="Iron/manganese superoxide dismutase, C-terminal domain"/>
    <property type="match status" value="1"/>
</dbReference>
<comment type="function">
    <text evidence="7">Destroys radicals which are normally produced within the cells and which are toxic to biological systems.</text>
</comment>
<comment type="similarity">
    <text evidence="1 7">Belongs to the iron/manganese superoxide dismutase family.</text>
</comment>
<proteinExistence type="inferred from homology"/>
<organism evidence="10 11">
    <name type="scientific">Candidatus Cryptobacteroides faecipullorum</name>
    <dbReference type="NCBI Taxonomy" id="2840764"/>
    <lineage>
        <taxon>Bacteria</taxon>
        <taxon>Pseudomonadati</taxon>
        <taxon>Bacteroidota</taxon>
        <taxon>Bacteroidia</taxon>
        <taxon>Bacteroidales</taxon>
        <taxon>Candidatus Cryptobacteroides</taxon>
    </lineage>
</organism>
<accession>A0A9D9I6J5</accession>
<dbReference type="InterPro" id="IPR019831">
    <property type="entry name" value="Mn/Fe_SOD_N"/>
</dbReference>
<reference evidence="10" key="1">
    <citation type="submission" date="2020-10" db="EMBL/GenBank/DDBJ databases">
        <authorList>
            <person name="Gilroy R."/>
        </authorList>
    </citation>
    <scope>NUCLEOTIDE SEQUENCE</scope>
    <source>
        <strain evidence="10">B1-15692</strain>
    </source>
</reference>
<keyword evidence="3 7" id="KW-0560">Oxidoreductase</keyword>
<sequence>MKHSLPELPYSQYALAPAMSAETIEYHYGKHLQTYIDNLNRMIEGSPYEDMPVEDIIRKSTGGIYNNAAQTWNHTFFFQTLTPGQVPVPERLEKALTETFGSVNAFKEEFSKAAISLFGSGWVWLVEDAEGKLSILQEPNAGNPMTKGLNPLLTVDVWEHAYYIDYRNRRAAYIEAWWNLVDWNKVEERL</sequence>
<evidence type="ECO:0000256" key="4">
    <source>
        <dbReference type="ARBA" id="ARBA00023004"/>
    </source>
</evidence>
<evidence type="ECO:0000313" key="11">
    <source>
        <dbReference type="Proteomes" id="UP000823660"/>
    </source>
</evidence>
<evidence type="ECO:0000256" key="6">
    <source>
        <dbReference type="PIRSR" id="PIRSR000349-1"/>
    </source>
</evidence>
<dbReference type="InterPro" id="IPR019833">
    <property type="entry name" value="Mn/Fe_SOD_BS"/>
</dbReference>
<dbReference type="FunFam" id="1.10.287.990:FF:000002">
    <property type="entry name" value="Superoxide dismutase"/>
    <property type="match status" value="1"/>
</dbReference>
<dbReference type="GO" id="GO:0046872">
    <property type="term" value="F:metal ion binding"/>
    <property type="evidence" value="ECO:0007669"/>
    <property type="project" value="UniProtKB-KW"/>
</dbReference>
<dbReference type="PRINTS" id="PR01703">
    <property type="entry name" value="MNSODISMTASE"/>
</dbReference>
<evidence type="ECO:0000313" key="10">
    <source>
        <dbReference type="EMBL" id="MBO8466570.1"/>
    </source>
</evidence>
<evidence type="ECO:0000259" key="9">
    <source>
        <dbReference type="Pfam" id="PF02777"/>
    </source>
</evidence>
<dbReference type="EC" id="1.15.1.1" evidence="7"/>
<gene>
    <name evidence="10" type="ORF">IAB99_02240</name>
</gene>
<keyword evidence="2 6" id="KW-0479">Metal-binding</keyword>
<dbReference type="AlphaFoldDB" id="A0A9D9I6J5"/>
<dbReference type="SUPFAM" id="SSF54719">
    <property type="entry name" value="Fe,Mn superoxide dismutase (SOD), C-terminal domain"/>
    <property type="match status" value="1"/>
</dbReference>
<name>A0A9D9I6J5_9BACT</name>
<evidence type="ECO:0000259" key="8">
    <source>
        <dbReference type="Pfam" id="PF00081"/>
    </source>
</evidence>
<dbReference type="PIRSF" id="PIRSF000349">
    <property type="entry name" value="SODismutase"/>
    <property type="match status" value="1"/>
</dbReference>
<dbReference type="GO" id="GO:0005737">
    <property type="term" value="C:cytoplasm"/>
    <property type="evidence" value="ECO:0007669"/>
    <property type="project" value="UniProtKB-ARBA"/>
</dbReference>
<feature type="domain" description="Manganese/iron superoxide dismutase C-terminal" evidence="9">
    <location>
        <begin position="91"/>
        <end position="189"/>
    </location>
</feature>
<dbReference type="GO" id="GO:0004784">
    <property type="term" value="F:superoxide dismutase activity"/>
    <property type="evidence" value="ECO:0007669"/>
    <property type="project" value="UniProtKB-EC"/>
</dbReference>
<protein>
    <recommendedName>
        <fullName evidence="7">Superoxide dismutase</fullName>
        <ecNumber evidence="7">1.15.1.1</ecNumber>
    </recommendedName>
</protein>
<feature type="domain" description="Manganese/iron superoxide dismutase N-terminal" evidence="8">
    <location>
        <begin position="2"/>
        <end position="81"/>
    </location>
</feature>
<dbReference type="PROSITE" id="PS00088">
    <property type="entry name" value="SOD_MN"/>
    <property type="match status" value="1"/>
</dbReference>
<keyword evidence="4" id="KW-0408">Iron</keyword>
<feature type="binding site" evidence="6">
    <location>
        <position position="27"/>
    </location>
    <ligand>
        <name>Mn(2+)</name>
        <dbReference type="ChEBI" id="CHEBI:29035"/>
    </ligand>
</feature>
<dbReference type="PANTHER" id="PTHR42769:SF3">
    <property type="entry name" value="SUPEROXIDE DISMUTASE [FE] 2, CHLOROPLASTIC"/>
    <property type="match status" value="1"/>
</dbReference>
<evidence type="ECO:0000256" key="1">
    <source>
        <dbReference type="ARBA" id="ARBA00008714"/>
    </source>
</evidence>
<evidence type="ECO:0000256" key="7">
    <source>
        <dbReference type="RuleBase" id="RU000414"/>
    </source>
</evidence>
<comment type="catalytic activity">
    <reaction evidence="5 7">
        <text>2 superoxide + 2 H(+) = H2O2 + O2</text>
        <dbReference type="Rhea" id="RHEA:20696"/>
        <dbReference type="ChEBI" id="CHEBI:15378"/>
        <dbReference type="ChEBI" id="CHEBI:15379"/>
        <dbReference type="ChEBI" id="CHEBI:16240"/>
        <dbReference type="ChEBI" id="CHEBI:18421"/>
        <dbReference type="EC" id="1.15.1.1"/>
    </reaction>
</comment>
<dbReference type="InterPro" id="IPR036324">
    <property type="entry name" value="Mn/Fe_SOD_N_sf"/>
</dbReference>
<dbReference type="Pfam" id="PF00081">
    <property type="entry name" value="Sod_Fe_N"/>
    <property type="match status" value="1"/>
</dbReference>